<keyword evidence="2" id="KW-1185">Reference proteome</keyword>
<reference evidence="1 2" key="1">
    <citation type="submission" date="2016-08" db="EMBL/GenBank/DDBJ databases">
        <authorList>
            <person name="Acevedo E."/>
            <person name="Azhar M."/>
            <person name="Golebiewska U.P."/>
            <person name="Grzywna D."/>
            <person name="Guardiola R."/>
            <person name="Jackson O."/>
            <person name="John N."/>
            <person name="Kanavatsas C."/>
            <person name="Khan S."/>
            <person name="Leong J."/>
            <person name="Mansilla E."/>
            <person name="Muladjanov Y."/>
            <person name="Nouel J."/>
            <person name="Oh S."/>
            <person name="Oppedisano M."/>
            <person name="Sajid A."/>
            <person name="Samper M."/>
            <person name="Ugbeva O."/>
            <person name="Delesalle V.A."/>
            <person name="Garlena R.A."/>
            <person name="Russell D.A."/>
            <person name="Pope W.H."/>
            <person name="Jacobs-Sera D."/>
            <person name="Hendrix R.W."/>
            <person name="Hatfull G.F."/>
        </authorList>
    </citation>
    <scope>NUCLEOTIDE SEQUENCE [LARGE SCALE GENOMIC DNA]</scope>
</reference>
<dbReference type="GeneID" id="29066646"/>
<dbReference type="EMBL" id="KX752698">
    <property type="protein sequence ID" value="AON96752.1"/>
    <property type="molecule type" value="Genomic_DNA"/>
</dbReference>
<dbReference type="Proteomes" id="UP000204231">
    <property type="component" value="Segment"/>
</dbReference>
<organism evidence="1 2">
    <name type="scientific">Mycobacterium phage Tonenili</name>
    <dbReference type="NCBI Taxonomy" id="1891703"/>
    <lineage>
        <taxon>Viruses</taxon>
        <taxon>Duplodnaviria</taxon>
        <taxon>Heunggongvirae</taxon>
        <taxon>Uroviricota</taxon>
        <taxon>Caudoviricetes</taxon>
        <taxon>Ceeclamvirinae</taxon>
        <taxon>Bixzunavirus</taxon>
        <taxon>Bixzunavirus tonenili</taxon>
    </lineage>
</organism>
<gene>
    <name evidence="1" type="ORF">SEA_TONENILI_1</name>
</gene>
<sequence length="83" mass="9368">MNHESVRVEIPSDLLPLVYLVAEDRDVSPHTVALAWMITGAEKAVTVDDIKDMAARQGERVSARFLNFLSEHAATCKKWFGRR</sequence>
<proteinExistence type="predicted"/>
<protein>
    <submittedName>
        <fullName evidence="1">Uncharacterized protein</fullName>
    </submittedName>
</protein>
<evidence type="ECO:0000313" key="2">
    <source>
        <dbReference type="Proteomes" id="UP000204231"/>
    </source>
</evidence>
<dbReference type="KEGG" id="vg:29066646"/>
<dbReference type="RefSeq" id="YP_009287865.1">
    <property type="nucleotide sequence ID" value="NC_031080.1"/>
</dbReference>
<accession>A0A1C9EGX8</accession>
<name>A0A1C9EGX8_9CAUD</name>
<evidence type="ECO:0000313" key="1">
    <source>
        <dbReference type="EMBL" id="AON96752.1"/>
    </source>
</evidence>
<dbReference type="OrthoDB" id="38051at10239"/>